<feature type="domain" description="SMODS and SLOG-associating 2TM effector" evidence="2">
    <location>
        <begin position="66"/>
        <end position="188"/>
    </location>
</feature>
<protein>
    <recommendedName>
        <fullName evidence="6">SMODS and SLOG-associating 2TM effector domain-containing protein</fullName>
    </recommendedName>
</protein>
<reference evidence="4 5" key="1">
    <citation type="submission" date="2016-03" db="EMBL/GenBank/DDBJ databases">
        <title>Complete genome sequence of Shewanella psychrophila WP2, a deep sea bacterium isolated from west Pacific sediment.</title>
        <authorList>
            <person name="Xu G."/>
            <person name="Jian H."/>
        </authorList>
    </citation>
    <scope>NUCLEOTIDE SEQUENCE [LARGE SCALE GENOMIC DNA]</scope>
    <source>
        <strain evidence="4 5">WP2</strain>
    </source>
</reference>
<evidence type="ECO:0000259" key="3">
    <source>
        <dbReference type="Pfam" id="PF18184"/>
    </source>
</evidence>
<dbReference type="EMBL" id="CP014782">
    <property type="protein sequence ID" value="AQS39963.1"/>
    <property type="molecule type" value="Genomic_DNA"/>
</dbReference>
<keyword evidence="1" id="KW-0472">Membrane</keyword>
<feature type="transmembrane region" description="Helical" evidence="1">
    <location>
        <begin position="119"/>
        <end position="137"/>
    </location>
</feature>
<dbReference type="NCBIfam" id="NF033634">
    <property type="entry name" value="SLATT_1"/>
    <property type="match status" value="1"/>
</dbReference>
<evidence type="ECO:0008006" key="6">
    <source>
        <dbReference type="Google" id="ProtNLM"/>
    </source>
</evidence>
<dbReference type="KEGG" id="spsw:Sps_04882"/>
<dbReference type="InterPro" id="IPR041116">
    <property type="entry name" value="SLATT_3"/>
</dbReference>
<dbReference type="InterPro" id="IPR040884">
    <property type="entry name" value="SLATT_1"/>
</dbReference>
<evidence type="ECO:0000313" key="4">
    <source>
        <dbReference type="EMBL" id="AQS39963.1"/>
    </source>
</evidence>
<dbReference type="Proteomes" id="UP000189545">
    <property type="component" value="Chromosome"/>
</dbReference>
<dbReference type="AlphaFoldDB" id="A0A1S6HWP2"/>
<keyword evidence="5" id="KW-1185">Reference proteome</keyword>
<gene>
    <name evidence="4" type="ORF">Sps_04882</name>
</gene>
<dbReference type="STRING" id="225848.Sps_04882"/>
<keyword evidence="1" id="KW-1133">Transmembrane helix</keyword>
<evidence type="ECO:0000259" key="2">
    <source>
        <dbReference type="Pfam" id="PF18181"/>
    </source>
</evidence>
<proteinExistence type="predicted"/>
<evidence type="ECO:0000313" key="5">
    <source>
        <dbReference type="Proteomes" id="UP000189545"/>
    </source>
</evidence>
<feature type="transmembrane region" description="Helical" evidence="1">
    <location>
        <begin position="92"/>
        <end position="113"/>
    </location>
</feature>
<dbReference type="NCBIfam" id="NF033610">
    <property type="entry name" value="SLATT_3"/>
    <property type="match status" value="1"/>
</dbReference>
<feature type="domain" description="SMODS and SLOG-associating 2TM effector" evidence="3">
    <location>
        <begin position="1"/>
        <end position="62"/>
    </location>
</feature>
<organism evidence="4 5">
    <name type="scientific">Shewanella psychrophila</name>
    <dbReference type="NCBI Taxonomy" id="225848"/>
    <lineage>
        <taxon>Bacteria</taxon>
        <taxon>Pseudomonadati</taxon>
        <taxon>Pseudomonadota</taxon>
        <taxon>Gammaproteobacteria</taxon>
        <taxon>Alteromonadales</taxon>
        <taxon>Shewanellaceae</taxon>
        <taxon>Shewanella</taxon>
    </lineage>
</organism>
<dbReference type="Pfam" id="PF18184">
    <property type="entry name" value="SLATT_3"/>
    <property type="match status" value="1"/>
</dbReference>
<dbReference type="Pfam" id="PF18181">
    <property type="entry name" value="SLATT_1"/>
    <property type="match status" value="1"/>
</dbReference>
<keyword evidence="1" id="KW-0812">Transmembrane</keyword>
<sequence length="194" mass="22679">MRATPFEDASRIQIPKSEFRSMLSNILKNNRELGESIGEHEDTGDQITSEMNRIRMLSTKERLDFYVEHRVDDQRLWYTKKAAYNKRMHKRWFIALIAAQFLALTSVLLRIAFPEWELWPTDVFVVIASFAIGWMQIKKFSELASAYSLTAQEIGIIRNQSEDIETESALSEYTNNAELAFSREHTQWAARQHT</sequence>
<evidence type="ECO:0000256" key="1">
    <source>
        <dbReference type="SAM" id="Phobius"/>
    </source>
</evidence>
<name>A0A1S6HWP2_9GAMM</name>
<accession>A0A1S6HWP2</accession>